<dbReference type="SMART" id="SM00448">
    <property type="entry name" value="REC"/>
    <property type="match status" value="1"/>
</dbReference>
<dbReference type="SMART" id="SM00421">
    <property type="entry name" value="HTH_LUXR"/>
    <property type="match status" value="1"/>
</dbReference>
<dbReference type="InterPro" id="IPR001789">
    <property type="entry name" value="Sig_transdc_resp-reg_receiver"/>
</dbReference>
<dbReference type="PRINTS" id="PR00038">
    <property type="entry name" value="HTHLUXR"/>
</dbReference>
<evidence type="ECO:0000256" key="1">
    <source>
        <dbReference type="ARBA" id="ARBA00022553"/>
    </source>
</evidence>
<dbReference type="Pfam" id="PF00196">
    <property type="entry name" value="GerE"/>
    <property type="match status" value="1"/>
</dbReference>
<dbReference type="PROSITE" id="PS50110">
    <property type="entry name" value="RESPONSE_REGULATORY"/>
    <property type="match status" value="1"/>
</dbReference>
<dbReference type="Gene3D" id="3.40.50.2300">
    <property type="match status" value="1"/>
</dbReference>
<gene>
    <name evidence="8" type="ORF">HHL11_16775</name>
</gene>
<organism evidence="8 9">
    <name type="scientific">Ramlibacter agri</name>
    <dbReference type="NCBI Taxonomy" id="2728837"/>
    <lineage>
        <taxon>Bacteria</taxon>
        <taxon>Pseudomonadati</taxon>
        <taxon>Pseudomonadota</taxon>
        <taxon>Betaproteobacteria</taxon>
        <taxon>Burkholderiales</taxon>
        <taxon>Comamonadaceae</taxon>
        <taxon>Ramlibacter</taxon>
    </lineage>
</organism>
<evidence type="ECO:0000313" key="9">
    <source>
        <dbReference type="Proteomes" id="UP000541185"/>
    </source>
</evidence>
<dbReference type="EMBL" id="JABBFX010000001">
    <property type="protein sequence ID" value="NML45410.1"/>
    <property type="molecule type" value="Genomic_DNA"/>
</dbReference>
<sequence>MHSVLIIDDHDIVRFGLEALLARCPQVHVVGSADCLRGALEQVRRLQPDLVISDMGLGDSNGVDTVRALAQAQAGRALLVLSMQDELLYGEQALALGAHGYLMKGNVQANLVPAVLTVLHGGSWVSPRLNSKLVNRYLRRNAAVRQQSDAGVASLSARELQVLELLRSGKTTKEIALVLQLSTRTVDIHRANMKRKLGLRSGSELIAYASRLP</sequence>
<reference evidence="8 9" key="1">
    <citation type="submission" date="2020-04" db="EMBL/GenBank/DDBJ databases">
        <title>Ramlibacter sp. G-1-2-2 isolated from soil.</title>
        <authorList>
            <person name="Dahal R.H."/>
        </authorList>
    </citation>
    <scope>NUCLEOTIDE SEQUENCE [LARGE SCALE GENOMIC DNA]</scope>
    <source>
        <strain evidence="8 9">G-1-2-2</strain>
    </source>
</reference>
<dbReference type="AlphaFoldDB" id="A0A848H7S7"/>
<dbReference type="InterPro" id="IPR016032">
    <property type="entry name" value="Sig_transdc_resp-reg_C-effctor"/>
</dbReference>
<keyword evidence="2" id="KW-0805">Transcription regulation</keyword>
<dbReference type="RefSeq" id="WP_169419479.1">
    <property type="nucleotide sequence ID" value="NZ_JABBFX010000001.1"/>
</dbReference>
<evidence type="ECO:0000313" key="8">
    <source>
        <dbReference type="EMBL" id="NML45410.1"/>
    </source>
</evidence>
<dbReference type="Proteomes" id="UP000541185">
    <property type="component" value="Unassembled WGS sequence"/>
</dbReference>
<dbReference type="PROSITE" id="PS00622">
    <property type="entry name" value="HTH_LUXR_1"/>
    <property type="match status" value="1"/>
</dbReference>
<comment type="caution">
    <text evidence="8">The sequence shown here is derived from an EMBL/GenBank/DDBJ whole genome shotgun (WGS) entry which is preliminary data.</text>
</comment>
<dbReference type="PROSITE" id="PS50043">
    <property type="entry name" value="HTH_LUXR_2"/>
    <property type="match status" value="1"/>
</dbReference>
<proteinExistence type="predicted"/>
<dbReference type="CDD" id="cd17535">
    <property type="entry name" value="REC_NarL-like"/>
    <property type="match status" value="1"/>
</dbReference>
<dbReference type="PANTHER" id="PTHR43214">
    <property type="entry name" value="TWO-COMPONENT RESPONSE REGULATOR"/>
    <property type="match status" value="1"/>
</dbReference>
<dbReference type="InterPro" id="IPR039420">
    <property type="entry name" value="WalR-like"/>
</dbReference>
<keyword evidence="1 5" id="KW-0597">Phosphoprotein</keyword>
<keyword evidence="3" id="KW-0238">DNA-binding</keyword>
<keyword evidence="4" id="KW-0804">Transcription</keyword>
<dbReference type="Pfam" id="PF00072">
    <property type="entry name" value="Response_reg"/>
    <property type="match status" value="1"/>
</dbReference>
<dbReference type="InterPro" id="IPR011006">
    <property type="entry name" value="CheY-like_superfamily"/>
</dbReference>
<evidence type="ECO:0000256" key="5">
    <source>
        <dbReference type="PROSITE-ProRule" id="PRU00169"/>
    </source>
</evidence>
<feature type="domain" description="Response regulatory" evidence="7">
    <location>
        <begin position="3"/>
        <end position="119"/>
    </location>
</feature>
<dbReference type="InterPro" id="IPR000792">
    <property type="entry name" value="Tscrpt_reg_LuxR_C"/>
</dbReference>
<dbReference type="GO" id="GO:0006355">
    <property type="term" value="P:regulation of DNA-templated transcription"/>
    <property type="evidence" value="ECO:0007669"/>
    <property type="project" value="InterPro"/>
</dbReference>
<dbReference type="SUPFAM" id="SSF46894">
    <property type="entry name" value="C-terminal effector domain of the bipartite response regulators"/>
    <property type="match status" value="1"/>
</dbReference>
<name>A0A848H7S7_9BURK</name>
<evidence type="ECO:0000259" key="6">
    <source>
        <dbReference type="PROSITE" id="PS50043"/>
    </source>
</evidence>
<dbReference type="CDD" id="cd06170">
    <property type="entry name" value="LuxR_C_like"/>
    <property type="match status" value="1"/>
</dbReference>
<evidence type="ECO:0000256" key="4">
    <source>
        <dbReference type="ARBA" id="ARBA00023163"/>
    </source>
</evidence>
<feature type="domain" description="HTH luxR-type" evidence="6">
    <location>
        <begin position="148"/>
        <end position="213"/>
    </location>
</feature>
<dbReference type="GO" id="GO:0000160">
    <property type="term" value="P:phosphorelay signal transduction system"/>
    <property type="evidence" value="ECO:0007669"/>
    <property type="project" value="InterPro"/>
</dbReference>
<dbReference type="PANTHER" id="PTHR43214:SF41">
    <property type="entry name" value="NITRATE_NITRITE RESPONSE REGULATOR PROTEIN NARP"/>
    <property type="match status" value="1"/>
</dbReference>
<dbReference type="GO" id="GO:0003677">
    <property type="term" value="F:DNA binding"/>
    <property type="evidence" value="ECO:0007669"/>
    <property type="project" value="UniProtKB-KW"/>
</dbReference>
<dbReference type="SUPFAM" id="SSF52172">
    <property type="entry name" value="CheY-like"/>
    <property type="match status" value="1"/>
</dbReference>
<evidence type="ECO:0000259" key="7">
    <source>
        <dbReference type="PROSITE" id="PS50110"/>
    </source>
</evidence>
<keyword evidence="9" id="KW-1185">Reference proteome</keyword>
<evidence type="ECO:0000256" key="2">
    <source>
        <dbReference type="ARBA" id="ARBA00023015"/>
    </source>
</evidence>
<protein>
    <submittedName>
        <fullName evidence="8">Response regulator transcription factor</fullName>
    </submittedName>
</protein>
<dbReference type="InterPro" id="IPR058245">
    <property type="entry name" value="NreC/VraR/RcsB-like_REC"/>
</dbReference>
<accession>A0A848H7S7</accession>
<evidence type="ECO:0000256" key="3">
    <source>
        <dbReference type="ARBA" id="ARBA00023125"/>
    </source>
</evidence>
<feature type="modified residue" description="4-aspartylphosphate" evidence="5">
    <location>
        <position position="54"/>
    </location>
</feature>